<proteinExistence type="inferred from homology"/>
<evidence type="ECO:0000256" key="2">
    <source>
        <dbReference type="ARBA" id="ARBA00005528"/>
    </source>
</evidence>
<keyword evidence="8" id="KW-0949">S-adenosyl-L-methionine</keyword>
<comment type="catalytic activity">
    <reaction evidence="10">
        <text>uridine(1498) in 16S rRNA + S-adenosyl-L-methionine = N(3)-methyluridine(1498) in 16S rRNA + S-adenosyl-L-homocysteine + H(+)</text>
        <dbReference type="Rhea" id="RHEA:42920"/>
        <dbReference type="Rhea" id="RHEA-COMP:10283"/>
        <dbReference type="Rhea" id="RHEA-COMP:10284"/>
        <dbReference type="ChEBI" id="CHEBI:15378"/>
        <dbReference type="ChEBI" id="CHEBI:57856"/>
        <dbReference type="ChEBI" id="CHEBI:59789"/>
        <dbReference type="ChEBI" id="CHEBI:65315"/>
        <dbReference type="ChEBI" id="CHEBI:74502"/>
        <dbReference type="EC" id="2.1.1.193"/>
    </reaction>
</comment>
<protein>
    <recommendedName>
        <fullName evidence="3">16S rRNA (uracil(1498)-N(3))-methyltransferase</fullName>
        <ecNumber evidence="3">2.1.1.193</ecNumber>
    </recommendedName>
</protein>
<evidence type="ECO:0000313" key="12">
    <source>
        <dbReference type="EMBL" id="CAA3033334.1"/>
    </source>
</evidence>
<evidence type="ECO:0000256" key="8">
    <source>
        <dbReference type="ARBA" id="ARBA00022691"/>
    </source>
</evidence>
<dbReference type="Pfam" id="PF04452">
    <property type="entry name" value="Methyltrans_RNA"/>
    <property type="match status" value="1"/>
</dbReference>
<dbReference type="EC" id="2.1.1.193" evidence="3"/>
<evidence type="ECO:0000256" key="6">
    <source>
        <dbReference type="ARBA" id="ARBA00022603"/>
    </source>
</evidence>
<evidence type="ECO:0000313" key="13">
    <source>
        <dbReference type="Proteomes" id="UP000594638"/>
    </source>
</evidence>
<dbReference type="Gene3D" id="3.40.1280.10">
    <property type="match status" value="1"/>
</dbReference>
<evidence type="ECO:0000256" key="1">
    <source>
        <dbReference type="ARBA" id="ARBA00004496"/>
    </source>
</evidence>
<dbReference type="AlphaFoldDB" id="A0A8S0VMM9"/>
<dbReference type="OrthoDB" id="3465at2759"/>
<keyword evidence="4" id="KW-0963">Cytoplasm</keyword>
<keyword evidence="7" id="KW-0808">Transferase</keyword>
<accession>A0A8S0VMM9</accession>
<keyword evidence="13" id="KW-1185">Reference proteome</keyword>
<keyword evidence="6 12" id="KW-0489">Methyltransferase</keyword>
<dbReference type="Proteomes" id="UP000594638">
    <property type="component" value="Unassembled WGS sequence"/>
</dbReference>
<name>A0A8S0VMM9_OLEEU</name>
<dbReference type="GO" id="GO:0070042">
    <property type="term" value="F:rRNA (uridine-N3-)-methyltransferase activity"/>
    <property type="evidence" value="ECO:0007669"/>
    <property type="project" value="TreeGrafter"/>
</dbReference>
<dbReference type="SUPFAM" id="SSF75217">
    <property type="entry name" value="alpha/beta knot"/>
    <property type="match status" value="1"/>
</dbReference>
<evidence type="ECO:0000256" key="7">
    <source>
        <dbReference type="ARBA" id="ARBA00022679"/>
    </source>
</evidence>
<evidence type="ECO:0000256" key="10">
    <source>
        <dbReference type="ARBA" id="ARBA00047944"/>
    </source>
</evidence>
<evidence type="ECO:0000256" key="5">
    <source>
        <dbReference type="ARBA" id="ARBA00022552"/>
    </source>
</evidence>
<evidence type="ECO:0000256" key="9">
    <source>
        <dbReference type="ARBA" id="ARBA00025699"/>
    </source>
</evidence>
<dbReference type="EMBL" id="CACTIH010010415">
    <property type="protein sequence ID" value="CAA3033334.1"/>
    <property type="molecule type" value="Genomic_DNA"/>
</dbReference>
<dbReference type="InterPro" id="IPR029026">
    <property type="entry name" value="tRNA_m1G_MTases_N"/>
</dbReference>
<keyword evidence="5" id="KW-0698">rRNA processing</keyword>
<organism evidence="12 13">
    <name type="scientific">Olea europaea subsp. europaea</name>
    <dbReference type="NCBI Taxonomy" id="158383"/>
    <lineage>
        <taxon>Eukaryota</taxon>
        <taxon>Viridiplantae</taxon>
        <taxon>Streptophyta</taxon>
        <taxon>Embryophyta</taxon>
        <taxon>Tracheophyta</taxon>
        <taxon>Spermatophyta</taxon>
        <taxon>Magnoliopsida</taxon>
        <taxon>eudicotyledons</taxon>
        <taxon>Gunneridae</taxon>
        <taxon>Pentapetalae</taxon>
        <taxon>asterids</taxon>
        <taxon>lamiids</taxon>
        <taxon>Lamiales</taxon>
        <taxon>Oleaceae</taxon>
        <taxon>Oleeae</taxon>
        <taxon>Olea</taxon>
    </lineage>
</organism>
<comment type="caution">
    <text evidence="12">The sequence shown here is derived from an EMBL/GenBank/DDBJ whole genome shotgun (WGS) entry which is preliminary data.</text>
</comment>
<comment type="function">
    <text evidence="9">Specifically methylates the N3 position of the uracil ring of uridine 1498 (m3U1498) in 16S rRNA. Acts on the fully assembled 30S ribosomal subunit.</text>
</comment>
<dbReference type="GO" id="GO:0005737">
    <property type="term" value="C:cytoplasm"/>
    <property type="evidence" value="ECO:0007669"/>
    <property type="project" value="UniProtKB-SubCell"/>
</dbReference>
<dbReference type="InterPro" id="IPR029028">
    <property type="entry name" value="Alpha/beta_knot_MTases"/>
</dbReference>
<dbReference type="InterPro" id="IPR006700">
    <property type="entry name" value="RsmE"/>
</dbReference>
<comment type="similarity">
    <text evidence="2">Belongs to the RNA methyltransferase RsmE family.</text>
</comment>
<dbReference type="Gramene" id="OE9A032779T1">
    <property type="protein sequence ID" value="OE9A032779C1"/>
    <property type="gene ID" value="OE9A032779"/>
</dbReference>
<gene>
    <name evidence="12" type="ORF">OLEA9_A032779</name>
</gene>
<reference evidence="12 13" key="1">
    <citation type="submission" date="2019-12" db="EMBL/GenBank/DDBJ databases">
        <authorList>
            <person name="Alioto T."/>
            <person name="Alioto T."/>
            <person name="Gomez Garrido J."/>
        </authorList>
    </citation>
    <scope>NUCLEOTIDE SEQUENCE [LARGE SCALE GENOMIC DNA]</scope>
</reference>
<feature type="domain" description="Ribosomal RNA small subunit methyltransferase E methyltransferase" evidence="11">
    <location>
        <begin position="1"/>
        <end position="45"/>
    </location>
</feature>
<evidence type="ECO:0000256" key="3">
    <source>
        <dbReference type="ARBA" id="ARBA00012328"/>
    </source>
</evidence>
<dbReference type="PANTHER" id="PTHR30027:SF3">
    <property type="entry name" value="16S RRNA (URACIL(1498)-N(3))-METHYLTRANSFERASE"/>
    <property type="match status" value="1"/>
</dbReference>
<evidence type="ECO:0000259" key="11">
    <source>
        <dbReference type="Pfam" id="PF04452"/>
    </source>
</evidence>
<sequence>MIIGPEGDFTKKELNDIVDAGATAVGLGPHRLRVETATMALLSTLMLWSDSQERLVTIFGFTVIETNLRSWRVQYHVRHFGGD</sequence>
<comment type="subcellular location">
    <subcellularLocation>
        <location evidence="1">Cytoplasm</location>
    </subcellularLocation>
</comment>
<dbReference type="GO" id="GO:0070475">
    <property type="term" value="P:rRNA base methylation"/>
    <property type="evidence" value="ECO:0007669"/>
    <property type="project" value="TreeGrafter"/>
</dbReference>
<dbReference type="InterPro" id="IPR046886">
    <property type="entry name" value="RsmE_MTase_dom"/>
</dbReference>
<evidence type="ECO:0000256" key="4">
    <source>
        <dbReference type="ARBA" id="ARBA00022490"/>
    </source>
</evidence>
<dbReference type="PANTHER" id="PTHR30027">
    <property type="entry name" value="RIBOSOMAL RNA SMALL SUBUNIT METHYLTRANSFERASE E"/>
    <property type="match status" value="1"/>
</dbReference>